<protein>
    <submittedName>
        <fullName evidence="1">DUF3841 domain-containing protein</fullName>
    </submittedName>
</protein>
<dbReference type="RefSeq" id="WP_324618701.1">
    <property type="nucleotide sequence ID" value="NZ_JAYKOT010000001.1"/>
</dbReference>
<dbReference type="EMBL" id="JAYKOT010000001">
    <property type="protein sequence ID" value="MEB3428664.1"/>
    <property type="molecule type" value="Genomic_DNA"/>
</dbReference>
<proteinExistence type="predicted"/>
<dbReference type="AlphaFoldDB" id="A0AAW9MSU5"/>
<keyword evidence="2" id="KW-1185">Reference proteome</keyword>
<gene>
    <name evidence="1" type="ORF">VLK81_01255</name>
</gene>
<organism evidence="1 2">
    <name type="scientific">Citroniella saccharovorans</name>
    <dbReference type="NCBI Taxonomy" id="2053367"/>
    <lineage>
        <taxon>Bacteria</taxon>
        <taxon>Bacillati</taxon>
        <taxon>Bacillota</taxon>
        <taxon>Tissierellia</taxon>
        <taxon>Tissierellales</taxon>
        <taxon>Peptoniphilaceae</taxon>
        <taxon>Citroniella</taxon>
    </lineage>
</organism>
<evidence type="ECO:0000313" key="2">
    <source>
        <dbReference type="Proteomes" id="UP001357733"/>
    </source>
</evidence>
<name>A0AAW9MSU5_9FIRM</name>
<reference evidence="1 2" key="1">
    <citation type="submission" date="2024-01" db="EMBL/GenBank/DDBJ databases">
        <title>Complete genome sequence of Citroniella saccharovorans strain M6.X9, isolated from human fecal sample.</title>
        <authorList>
            <person name="Cheng G."/>
            <person name="Westerholm M."/>
            <person name="Schnurer A."/>
        </authorList>
    </citation>
    <scope>NUCLEOTIDE SEQUENCE [LARGE SCALE GENOMIC DNA]</scope>
    <source>
        <strain evidence="1 2">DSM 29873</strain>
    </source>
</reference>
<sequence>MEYVNLYTRQHENSLYELERKNRITNKRLYVELHLLDTSTFFLEKYDLFVKMAERKIKRDLDTEYPIWCSVSKYNCLKPIEKQVVYALSVPEDEIIFFDGARWDMVLNNQYIAKDEDDRKDFEDFLRSKGLKHTFDIFDRKYIGAFDDVKKRIVDSWERIFEITDRSIFTVQANLWKIEKDWVRHIIRPGDDFFKCLEDTFDTWKEDV</sequence>
<dbReference type="Proteomes" id="UP001357733">
    <property type="component" value="Unassembled WGS sequence"/>
</dbReference>
<comment type="caution">
    <text evidence="1">The sequence shown here is derived from an EMBL/GenBank/DDBJ whole genome shotgun (WGS) entry which is preliminary data.</text>
</comment>
<evidence type="ECO:0000313" key="1">
    <source>
        <dbReference type="EMBL" id="MEB3428664.1"/>
    </source>
</evidence>
<accession>A0AAW9MSU5</accession>
<dbReference type="InterPro" id="IPR024211">
    <property type="entry name" value="DUF3841"/>
</dbReference>
<dbReference type="Pfam" id="PF12952">
    <property type="entry name" value="DUF3841"/>
    <property type="match status" value="1"/>
</dbReference>